<dbReference type="GO" id="GO:0006457">
    <property type="term" value="P:protein folding"/>
    <property type="evidence" value="ECO:0007669"/>
    <property type="project" value="InterPro"/>
</dbReference>
<dbReference type="EMBL" id="BART01007132">
    <property type="protein sequence ID" value="GAG54285.1"/>
    <property type="molecule type" value="Genomic_DNA"/>
</dbReference>
<dbReference type="InterPro" id="IPR011599">
    <property type="entry name" value="PFD_alpha_archaea"/>
</dbReference>
<evidence type="ECO:0000313" key="3">
    <source>
        <dbReference type="EMBL" id="GAG54285.1"/>
    </source>
</evidence>
<dbReference type="GO" id="GO:0051082">
    <property type="term" value="F:unfolded protein binding"/>
    <property type="evidence" value="ECO:0007669"/>
    <property type="project" value="InterPro"/>
</dbReference>
<feature type="coiled-coil region" evidence="2">
    <location>
        <begin position="7"/>
        <end position="34"/>
    </location>
</feature>
<comment type="similarity">
    <text evidence="1">Belongs to the prefoldin subunit alpha family.</text>
</comment>
<dbReference type="CDD" id="cd23160">
    <property type="entry name" value="Prefoldin_alpha_GimC"/>
    <property type="match status" value="1"/>
</dbReference>
<dbReference type="PANTHER" id="PTHR12674">
    <property type="entry name" value="PREFOLDIN SUBUNIT 5"/>
    <property type="match status" value="1"/>
</dbReference>
<dbReference type="NCBIfam" id="TIGR00293">
    <property type="entry name" value="prefoldin subunit alpha"/>
    <property type="match status" value="1"/>
</dbReference>
<organism evidence="3">
    <name type="scientific">marine sediment metagenome</name>
    <dbReference type="NCBI Taxonomy" id="412755"/>
    <lineage>
        <taxon>unclassified sequences</taxon>
        <taxon>metagenomes</taxon>
        <taxon>ecological metagenomes</taxon>
    </lineage>
</organism>
<protein>
    <recommendedName>
        <fullName evidence="4">Prefoldin subunit alpha</fullName>
    </recommendedName>
</protein>
<evidence type="ECO:0008006" key="4">
    <source>
        <dbReference type="Google" id="ProtNLM"/>
    </source>
</evidence>
<evidence type="ECO:0000256" key="1">
    <source>
        <dbReference type="ARBA" id="ARBA00010048"/>
    </source>
</evidence>
<dbReference type="PANTHER" id="PTHR12674:SF2">
    <property type="entry name" value="PREFOLDIN SUBUNIT 5"/>
    <property type="match status" value="1"/>
</dbReference>
<dbReference type="HAMAP" id="MF_00308">
    <property type="entry name" value="PfdA"/>
    <property type="match status" value="1"/>
</dbReference>
<accession>X0YEK8</accession>
<name>X0YEK8_9ZZZZ</name>
<dbReference type="SUPFAM" id="SSF46579">
    <property type="entry name" value="Prefoldin"/>
    <property type="match status" value="1"/>
</dbReference>
<evidence type="ECO:0000256" key="2">
    <source>
        <dbReference type="SAM" id="Coils"/>
    </source>
</evidence>
<reference evidence="3" key="1">
    <citation type="journal article" date="2014" name="Front. Microbiol.">
        <title>High frequency of phylogenetically diverse reductive dehalogenase-homologous genes in deep subseafloor sedimentary metagenomes.</title>
        <authorList>
            <person name="Kawai M."/>
            <person name="Futagami T."/>
            <person name="Toyoda A."/>
            <person name="Takaki Y."/>
            <person name="Nishi S."/>
            <person name="Hori S."/>
            <person name="Arai W."/>
            <person name="Tsubouchi T."/>
            <person name="Morono Y."/>
            <person name="Uchiyama I."/>
            <person name="Ito T."/>
            <person name="Fujiyama A."/>
            <person name="Inagaki F."/>
            <person name="Takami H."/>
        </authorList>
    </citation>
    <scope>NUCLEOTIDE SEQUENCE</scope>
    <source>
        <strain evidence="3">Expedition CK06-06</strain>
    </source>
</reference>
<dbReference type="InterPro" id="IPR009053">
    <property type="entry name" value="Prefoldin"/>
</dbReference>
<proteinExistence type="inferred from homology"/>
<dbReference type="InterPro" id="IPR004127">
    <property type="entry name" value="Prefoldin_subunit_alpha"/>
</dbReference>
<dbReference type="AlphaFoldDB" id="X0YEK8"/>
<dbReference type="Pfam" id="PF02996">
    <property type="entry name" value="Prefoldin"/>
    <property type="match status" value="1"/>
</dbReference>
<gene>
    <name evidence="3" type="ORF">S01H4_16279</name>
</gene>
<dbReference type="GO" id="GO:0016272">
    <property type="term" value="C:prefoldin complex"/>
    <property type="evidence" value="ECO:0007669"/>
    <property type="project" value="InterPro"/>
</dbReference>
<dbReference type="GO" id="GO:0005737">
    <property type="term" value="C:cytoplasm"/>
    <property type="evidence" value="ECO:0007669"/>
    <property type="project" value="TreeGrafter"/>
</dbReference>
<comment type="caution">
    <text evidence="3">The sequence shown here is derived from an EMBL/GenBank/DDBJ whole genome shotgun (WGS) entry which is preliminary data.</text>
</comment>
<dbReference type="Gene3D" id="1.10.287.370">
    <property type="match status" value="1"/>
</dbReference>
<keyword evidence="2" id="KW-0175">Coiled coil</keyword>
<sequence length="143" mass="16656">MKNQQDLQRQLQSLNFLQQQFEFLKNQIEIIDNSLQLVKTTKKTIEGLTELKSGDELVVPIGGMAYIKANILESNKILMYIGSDVIIEKNYEESSDYIDELIKRHNEQRESLVNQYIQLDSHIKSLTPRVQQQLSQFQDGLKK</sequence>